<dbReference type="PATRIC" id="fig|1547436.3.peg.984"/>
<proteinExistence type="predicted"/>
<feature type="domain" description="FAD dependent oxidoreductase" evidence="2">
    <location>
        <begin position="7"/>
        <end position="399"/>
    </location>
</feature>
<keyword evidence="1" id="KW-0560">Oxidoreductase</keyword>
<dbReference type="Proteomes" id="UP000050827">
    <property type="component" value="Unassembled WGS sequence"/>
</dbReference>
<dbReference type="InterPro" id="IPR036188">
    <property type="entry name" value="FAD/NAD-bd_sf"/>
</dbReference>
<evidence type="ECO:0000259" key="2">
    <source>
        <dbReference type="Pfam" id="PF01266"/>
    </source>
</evidence>
<dbReference type="SUPFAM" id="SSF54373">
    <property type="entry name" value="FAD-linked reductases, C-terminal domain"/>
    <property type="match status" value="1"/>
</dbReference>
<dbReference type="PANTHER" id="PTHR13847:SF289">
    <property type="entry name" value="GLYCINE OXIDASE"/>
    <property type="match status" value="1"/>
</dbReference>
<name>A0A0Q1DKC3_9FLAO</name>
<dbReference type="GO" id="GO:0005737">
    <property type="term" value="C:cytoplasm"/>
    <property type="evidence" value="ECO:0007669"/>
    <property type="project" value="TreeGrafter"/>
</dbReference>
<dbReference type="PANTHER" id="PTHR13847">
    <property type="entry name" value="SARCOSINE DEHYDROGENASE-RELATED"/>
    <property type="match status" value="1"/>
</dbReference>
<organism evidence="3 4">
    <name type="scientific">Flagellimonas eckloniae</name>
    <dbReference type="NCBI Taxonomy" id="346185"/>
    <lineage>
        <taxon>Bacteria</taxon>
        <taxon>Pseudomonadati</taxon>
        <taxon>Bacteroidota</taxon>
        <taxon>Flavobacteriia</taxon>
        <taxon>Flavobacteriales</taxon>
        <taxon>Flavobacteriaceae</taxon>
        <taxon>Flagellimonas</taxon>
    </lineage>
</organism>
<dbReference type="InterPro" id="IPR006076">
    <property type="entry name" value="FAD-dep_OxRdtase"/>
</dbReference>
<dbReference type="STRING" id="346185.AAY42_04700"/>
<dbReference type="AlphaFoldDB" id="A0A0Q1DKC3"/>
<dbReference type="RefSeq" id="WP_055392885.1">
    <property type="nucleotide sequence ID" value="NZ_LCTZ01000002.1"/>
</dbReference>
<comment type="caution">
    <text evidence="3">The sequence shown here is derived from an EMBL/GenBank/DDBJ whole genome shotgun (WGS) entry which is preliminary data.</text>
</comment>
<protein>
    <submittedName>
        <fullName evidence="3">Amino acid dehydrogenase</fullName>
    </submittedName>
</protein>
<evidence type="ECO:0000256" key="1">
    <source>
        <dbReference type="ARBA" id="ARBA00023002"/>
    </source>
</evidence>
<keyword evidence="4" id="KW-1185">Reference proteome</keyword>
<gene>
    <name evidence="3" type="ORF">AAY42_04700</name>
</gene>
<dbReference type="EMBL" id="LCTZ01000002">
    <property type="protein sequence ID" value="KQC29282.1"/>
    <property type="molecule type" value="Genomic_DNA"/>
</dbReference>
<dbReference type="Gene3D" id="3.50.50.60">
    <property type="entry name" value="FAD/NAD(P)-binding domain"/>
    <property type="match status" value="2"/>
</dbReference>
<sequence>MGKNKNVIVVGGGIVGLSTAYFLQKEGHQVTVLDKSNMDSGASYVNAGYITPSHIIPLASPGMITKGIKYMFNSSSPFYMKPRLDKDFIKWAWYFKKSSTKHKVERAMPIIRDINLLSRELYEGIKASGNLGNFHLERKGLLMVYQTEKARDHELEVAQKADDLGLEVSNLDSNGLQKIEPNIKLNAKGAIYYECDGHTTPTQFMNRMIDYLSENGVVIQKNEEVLDVVFNGDQLNEVKTSKNSYKVDEVVLAAGSWTTGLSKKLNIDLPLQAGKGYRINVGTPTNISMPAILMEAKMAVTPMEGYTRFAGTMEFSGINNIIRKERVEAIAKGAERYYKGLKISEEDKSQAQCGLRPVTPDGLPYIGKSKQYKNLTFATGHAMMGWSLGPATGKLVSELISERNLSMDITPFDPQRKF</sequence>
<accession>A0A0Q1DKC3</accession>
<dbReference type="SUPFAM" id="SSF51905">
    <property type="entry name" value="FAD/NAD(P)-binding domain"/>
    <property type="match status" value="1"/>
</dbReference>
<dbReference type="GO" id="GO:0016491">
    <property type="term" value="F:oxidoreductase activity"/>
    <property type="evidence" value="ECO:0007669"/>
    <property type="project" value="UniProtKB-KW"/>
</dbReference>
<evidence type="ECO:0000313" key="3">
    <source>
        <dbReference type="EMBL" id="KQC29282.1"/>
    </source>
</evidence>
<dbReference type="Pfam" id="PF01266">
    <property type="entry name" value="DAO"/>
    <property type="match status" value="1"/>
</dbReference>
<dbReference type="Gene3D" id="3.30.9.10">
    <property type="entry name" value="D-Amino Acid Oxidase, subunit A, domain 2"/>
    <property type="match status" value="1"/>
</dbReference>
<reference evidence="3 4" key="1">
    <citation type="submission" date="2015-04" db="EMBL/GenBank/DDBJ databases">
        <title>Complete genome of flavobacterium.</title>
        <authorList>
            <person name="Kwon Y.M."/>
            <person name="Kim S.-J."/>
        </authorList>
    </citation>
    <scope>NUCLEOTIDE SEQUENCE [LARGE SCALE GENOMIC DNA]</scope>
    <source>
        <strain evidence="3 4">DK169</strain>
    </source>
</reference>
<evidence type="ECO:0000313" key="4">
    <source>
        <dbReference type="Proteomes" id="UP000050827"/>
    </source>
</evidence>
<dbReference type="OrthoDB" id="9794226at2"/>